<protein>
    <submittedName>
        <fullName evidence="4">CRISPR-associated protein</fullName>
    </submittedName>
</protein>
<dbReference type="EMBL" id="AEDS01000048">
    <property type="protein sequence ID" value="EFL57787.1"/>
    <property type="molecule type" value="Genomic_DNA"/>
</dbReference>
<sequence length="644" mass="73475">MAKTQAQMRKEYEMRKQRGNGSTSKSNPGNQQNFTKPVAVPYNFVSLPKQVIPAEFWKSHSSKDVKDLYKQHVLTNGKNSGYIDIDIFTQTPLFIGGNVVEKNGEEYQEFFGGNDNPIIPGSSLKSMIKQVLKIVTASGFKAYNSESGVGDFEDRRLFYREVGNKDSIYHKNMINSCRVNGKWTSKPLASAGFIIKTVNNEFYVVNANFKTLKYADFPNLNQKKDKVGIDWADNYVDIHTGQLGTKSSFIKILKPTSFLKGQIELPREVIENYGYDYIYNRYPVNKEAMNLLDVDKDCIGKKGEAAQKFTGRSDVTYVVPCFYKIKNGKVQHFGHGRFYRIPYDQTIGEHLPKGLDGQNGTVDLTESILGRSRDWAGRVSFSEAHLYNEPKWCECGKPHPLMGPKPTSYQFYLQQDIKNSNSELNHWNTPGAQIRGYKLYWHQPIDKAKSWKNPSSTDGDKLSKYIQPIDSGMTFKSRIYFNNLSDVELGALLLTLNLDCLDTEADKKKSISYKLGKGKSIGLGSIELNSSLHILDRAKRYNTLFDNNTWQLGETDISKDTFINAFLKYRNDSLGENLSDYTKMLEELLTMMNWNLTKGTSEISISKWKEAMTMMSVDNDDYKRFKNRVKLGTPSEFIKAWSKK</sequence>
<evidence type="ECO:0000313" key="4">
    <source>
        <dbReference type="EMBL" id="EFL57787.1"/>
    </source>
</evidence>
<comment type="caution">
    <text evidence="4">The sequence shown here is derived from an EMBL/GenBank/DDBJ whole genome shotgun (WGS) entry which is preliminary data.</text>
</comment>
<accession>E1LC67</accession>
<evidence type="ECO:0000256" key="1">
    <source>
        <dbReference type="ARBA" id="ARBA00023118"/>
    </source>
</evidence>
<dbReference type="InterPro" id="IPR023825">
    <property type="entry name" value="CRISPR-assoc_RAMP_BGP1436"/>
</dbReference>
<proteinExistence type="predicted"/>
<name>E1LC67_9FIRM</name>
<dbReference type="NCBIfam" id="TIGR03986">
    <property type="entry name" value="TIGR03986 family CRISPR-associated RAMP protein"/>
    <property type="match status" value="1"/>
</dbReference>
<dbReference type="Proteomes" id="UP000005942">
    <property type="component" value="Unassembled WGS sequence"/>
</dbReference>
<organism evidence="4 5">
    <name type="scientific">Veillonella atypica ACS-134-V-Col7a</name>
    <dbReference type="NCBI Taxonomy" id="866778"/>
    <lineage>
        <taxon>Bacteria</taxon>
        <taxon>Bacillati</taxon>
        <taxon>Bacillota</taxon>
        <taxon>Negativicutes</taxon>
        <taxon>Veillonellales</taxon>
        <taxon>Veillonellaceae</taxon>
        <taxon>Veillonella</taxon>
    </lineage>
</organism>
<reference evidence="4 5" key="1">
    <citation type="submission" date="2010-08" db="EMBL/GenBank/DDBJ databases">
        <authorList>
            <person name="Durkin A.S."/>
            <person name="Madupu R."/>
            <person name="Torralba M."/>
            <person name="Gillis M."/>
            <person name="Methe B."/>
            <person name="Sutton G."/>
            <person name="Nelson K.E."/>
        </authorList>
    </citation>
    <scope>NUCLEOTIDE SEQUENCE [LARGE SCALE GENOMIC DNA]</scope>
    <source>
        <strain evidence="4 5">ACS-134-V-Col7a</strain>
    </source>
</reference>
<evidence type="ECO:0000259" key="3">
    <source>
        <dbReference type="Pfam" id="PF03787"/>
    </source>
</evidence>
<keyword evidence="1" id="KW-0051">Antiviral defense</keyword>
<dbReference type="GO" id="GO:0051607">
    <property type="term" value="P:defense response to virus"/>
    <property type="evidence" value="ECO:0007669"/>
    <property type="project" value="UniProtKB-KW"/>
</dbReference>
<dbReference type="CDD" id="cd09726">
    <property type="entry name" value="RAMP_I_III"/>
    <property type="match status" value="1"/>
</dbReference>
<dbReference type="InterPro" id="IPR005537">
    <property type="entry name" value="RAMP_III_fam"/>
</dbReference>
<dbReference type="RefSeq" id="WP_005380742.1">
    <property type="nucleotide sequence ID" value="NZ_AEDS01000048.1"/>
</dbReference>
<dbReference type="Pfam" id="PF03787">
    <property type="entry name" value="RAMPs"/>
    <property type="match status" value="1"/>
</dbReference>
<feature type="domain" description="CRISPR type III-associated protein" evidence="3">
    <location>
        <begin position="89"/>
        <end position="132"/>
    </location>
</feature>
<feature type="compositionally biased region" description="Polar residues" evidence="2">
    <location>
        <begin position="19"/>
        <end position="35"/>
    </location>
</feature>
<gene>
    <name evidence="4" type="ORF">HMPREF9684_1948</name>
</gene>
<evidence type="ECO:0000256" key="2">
    <source>
        <dbReference type="SAM" id="MobiDB-lite"/>
    </source>
</evidence>
<evidence type="ECO:0000313" key="5">
    <source>
        <dbReference type="Proteomes" id="UP000005942"/>
    </source>
</evidence>
<feature type="region of interest" description="Disordered" evidence="2">
    <location>
        <begin position="1"/>
        <end position="35"/>
    </location>
</feature>
<dbReference type="AlphaFoldDB" id="E1LC67"/>